<feature type="compositionally biased region" description="Polar residues" evidence="3">
    <location>
        <begin position="1247"/>
        <end position="1260"/>
    </location>
</feature>
<sequence>MNSPADDLAHETFTPHDDPTPLQATGSTPTAPSLSHAPTPATTPPTTSVETDHVANAPTDPATQQLAMDSSSEDMAEVAQDGRVAAQEDKDSDTEPEIGPQPAQHRIKEEGEVSLDHVNGQTELFEHASGPYLGPGDPSSVMGDDGQEWISDGDHDLKRVKASIDISRASIAALKPCCFPCQPSFLQVYELVGARWVDKGTAFCFGQFSEETNEALLVARSERNYNIIILSTTIRSTDVYQRQQDTLIVWTEPDGVDYALSFQDAEGCAEVWNFILEVQRHMNSVETLSSSISSSPLLDADASVTTASIIRSGHLPVPSLGIIGEIERAIKTLTRTALMKERICEYIQHEDYIKSLIQVMQTAEELESLENLHALCSLMQTILMLNDHSMYEHIMEDDIFFGVVGMLEYDPDFPDHKANYREFLHDQSHFHQPIPIRDAGVQRKIHNAYRLQFLKDVVLARAIDDSTFNVINSCILFNQIDIISHVQHDQHFLRDLISLFVDEAIFFPKKPPPPQQAPPQGHLPPNQIIISLNGGADDDMDVDPKPEDPGSSSSSASSSSSPSISRPFVNGSEAYKELRQYYQQHYSFAPRHDLSEAEINLRREVIILLQQLCVMGKNVQLPARLALFRNLVDRGIIFAVQWAISLPDKEEASKSMISAGGEVLSTLLDHDLNGVRSHVIKHVDAIDRERGSKKRYADKAETLLDAMCRIMATTKDLAVQSQIGDALKTWLEVPPAPPVDAGGPGTGGEASGPPKPPPKKEGDTERFLDYFYKNCASVLFKPLMELSEWKNVKETILPLYREEANRYTYLADLFHSFVAQHGFRSHLFCITSNILGRIASLLKAKDKHLRHSAFRIYRFLLKQNNPVATNMMCKLDVFHPILELTLQESRRDNLLSCSCHELFDSMRRENMKELIKFCMTNHEELIRKLAKTPLGGQRFELFIKRYEINCQPPPPESPESDRTVDPRAWSGPSRGMVDFEEEDYFNGDDTDEELNTVTINPSQWSKSAPPMLSIPPISGLKTRRKRHVRAQTPSRPPAIQKQPLLGALLDYDDEDEESSSGSESSEASTSKNVLAPSPELFGSKTASSPAQPREEEDEEDLLLESLVSPSISSASSSASPKTQSRSATPSPSPSLTTKILSSITLPTPPRMGEKRRRDEEEEEDGLERLRKSKKTSTESLGTAPKPGPKSDSTTPPTATTTNNNPNNANTAIAKTKGGNTNNKTADDPPPNTNRVWRVKVGGPSWMSKLTPQKSSVTSQPGAKDADTG</sequence>
<protein>
    <submittedName>
        <fullName evidence="6">Uncharacterized protein</fullName>
    </submittedName>
</protein>
<feature type="domain" description="Serine/threonine-protein phosphatase 4 regulatory subunit 3-like central" evidence="4">
    <location>
        <begin position="325"/>
        <end position="946"/>
    </location>
</feature>
<feature type="compositionally biased region" description="Low complexity" evidence="3">
    <location>
        <begin position="27"/>
        <end position="48"/>
    </location>
</feature>
<evidence type="ECO:0000313" key="7">
    <source>
        <dbReference type="Proteomes" id="UP000290288"/>
    </source>
</evidence>
<dbReference type="Pfam" id="PF22972">
    <property type="entry name" value="EVH1_PP4R3"/>
    <property type="match status" value="1"/>
</dbReference>
<dbReference type="InterPro" id="IPR051137">
    <property type="entry name" value="PP4R3-like"/>
</dbReference>
<gene>
    <name evidence="6" type="ORF">EST38_g434</name>
</gene>
<feature type="compositionally biased region" description="Low complexity" evidence="3">
    <location>
        <begin position="1059"/>
        <end position="1068"/>
    </location>
</feature>
<evidence type="ECO:0000259" key="5">
    <source>
        <dbReference type="Pfam" id="PF22972"/>
    </source>
</evidence>
<dbReference type="InterPro" id="IPR011993">
    <property type="entry name" value="PH-like_dom_sf"/>
</dbReference>
<evidence type="ECO:0000256" key="2">
    <source>
        <dbReference type="ARBA" id="ARBA00023242"/>
    </source>
</evidence>
<dbReference type="AlphaFoldDB" id="A0A4Q2DXH8"/>
<evidence type="ECO:0000256" key="1">
    <source>
        <dbReference type="ARBA" id="ARBA00004123"/>
    </source>
</evidence>
<feature type="region of interest" description="Disordered" evidence="3">
    <location>
        <begin position="734"/>
        <end position="763"/>
    </location>
</feature>
<dbReference type="EMBL" id="SDEE01000005">
    <property type="protein sequence ID" value="RXW25430.1"/>
    <property type="molecule type" value="Genomic_DNA"/>
</dbReference>
<feature type="region of interest" description="Disordered" evidence="3">
    <location>
        <begin position="1000"/>
        <end position="1268"/>
    </location>
</feature>
<dbReference type="GO" id="GO:0030289">
    <property type="term" value="C:protein phosphatase 4 complex"/>
    <property type="evidence" value="ECO:0007669"/>
    <property type="project" value="TreeGrafter"/>
</dbReference>
<comment type="subcellular location">
    <subcellularLocation>
        <location evidence="1">Nucleus</location>
    </subcellularLocation>
</comment>
<evidence type="ECO:0000256" key="3">
    <source>
        <dbReference type="SAM" id="MobiDB-lite"/>
    </source>
</evidence>
<feature type="compositionally biased region" description="Low complexity" evidence="3">
    <location>
        <begin position="549"/>
        <end position="565"/>
    </location>
</feature>
<dbReference type="OrthoDB" id="27483at2759"/>
<dbReference type="GO" id="GO:0005654">
    <property type="term" value="C:nucleoplasm"/>
    <property type="evidence" value="ECO:0007669"/>
    <property type="project" value="TreeGrafter"/>
</dbReference>
<feature type="region of interest" description="Disordered" evidence="3">
    <location>
        <begin position="950"/>
        <end position="975"/>
    </location>
</feature>
<dbReference type="GO" id="GO:0072542">
    <property type="term" value="F:protein phosphatase activator activity"/>
    <property type="evidence" value="ECO:0007669"/>
    <property type="project" value="TreeGrafter"/>
</dbReference>
<feature type="region of interest" description="Disordered" evidence="3">
    <location>
        <begin position="510"/>
        <end position="566"/>
    </location>
</feature>
<reference evidence="6 7" key="1">
    <citation type="submission" date="2019-01" db="EMBL/GenBank/DDBJ databases">
        <title>Draft genome sequence of Psathyrella aberdarensis IHI B618.</title>
        <authorList>
            <person name="Buettner E."/>
            <person name="Kellner H."/>
        </authorList>
    </citation>
    <scope>NUCLEOTIDE SEQUENCE [LARGE SCALE GENOMIC DNA]</scope>
    <source>
        <strain evidence="6 7">IHI B618</strain>
    </source>
</reference>
<dbReference type="PANTHER" id="PTHR23318">
    <property type="entry name" value="ATP SYNTHASE GAMMA-RELATED"/>
    <property type="match status" value="1"/>
</dbReference>
<keyword evidence="2" id="KW-0539">Nucleus</keyword>
<evidence type="ECO:0000313" key="6">
    <source>
        <dbReference type="EMBL" id="RXW25430.1"/>
    </source>
</evidence>
<dbReference type="STRING" id="2316362.A0A4Q2DXH8"/>
<organism evidence="6 7">
    <name type="scientific">Candolleomyces aberdarensis</name>
    <dbReference type="NCBI Taxonomy" id="2316362"/>
    <lineage>
        <taxon>Eukaryota</taxon>
        <taxon>Fungi</taxon>
        <taxon>Dikarya</taxon>
        <taxon>Basidiomycota</taxon>
        <taxon>Agaricomycotina</taxon>
        <taxon>Agaricomycetes</taxon>
        <taxon>Agaricomycetidae</taxon>
        <taxon>Agaricales</taxon>
        <taxon>Agaricineae</taxon>
        <taxon>Psathyrellaceae</taxon>
        <taxon>Candolleomyces</taxon>
    </lineage>
</organism>
<feature type="region of interest" description="Disordered" evidence="3">
    <location>
        <begin position="1"/>
        <end position="105"/>
    </location>
</feature>
<accession>A0A4Q2DXH8</accession>
<feature type="compositionally biased region" description="Polar residues" evidence="3">
    <location>
        <begin position="61"/>
        <end position="70"/>
    </location>
</feature>
<dbReference type="InterPro" id="IPR006887">
    <property type="entry name" value="P4R3-like_central_dom"/>
</dbReference>
<dbReference type="InterPro" id="IPR016024">
    <property type="entry name" value="ARM-type_fold"/>
</dbReference>
<dbReference type="PANTHER" id="PTHR23318:SF0">
    <property type="entry name" value="SERINE_THREONINE-PROTEIN PHOSPHATASE 4 REGULATORY SUBUNIT 3"/>
    <property type="match status" value="1"/>
</dbReference>
<feature type="domain" description="PP4R3 EVH1-like" evidence="5">
    <location>
        <begin position="186"/>
        <end position="283"/>
    </location>
</feature>
<dbReference type="SUPFAM" id="SSF50729">
    <property type="entry name" value="PH domain-like"/>
    <property type="match status" value="1"/>
</dbReference>
<evidence type="ECO:0000259" key="4">
    <source>
        <dbReference type="Pfam" id="PF04802"/>
    </source>
</evidence>
<dbReference type="Gene3D" id="2.30.29.30">
    <property type="entry name" value="Pleckstrin-homology domain (PH domain)/Phosphotyrosine-binding domain (PTB)"/>
    <property type="match status" value="1"/>
</dbReference>
<comment type="caution">
    <text evidence="6">The sequence shown here is derived from an EMBL/GenBank/DDBJ whole genome shotgun (WGS) entry which is preliminary data.</text>
</comment>
<name>A0A4Q2DXH8_9AGAR</name>
<dbReference type="InterPro" id="IPR055236">
    <property type="entry name" value="EVH1_PP4R3"/>
</dbReference>
<keyword evidence="7" id="KW-1185">Reference proteome</keyword>
<dbReference type="Pfam" id="PF04802">
    <property type="entry name" value="PP4R3"/>
    <property type="match status" value="1"/>
</dbReference>
<dbReference type="Proteomes" id="UP000290288">
    <property type="component" value="Unassembled WGS sequence"/>
</dbReference>
<proteinExistence type="predicted"/>
<feature type="compositionally biased region" description="Low complexity" evidence="3">
    <location>
        <begin position="1103"/>
        <end position="1145"/>
    </location>
</feature>
<dbReference type="SUPFAM" id="SSF48371">
    <property type="entry name" value="ARM repeat"/>
    <property type="match status" value="1"/>
</dbReference>
<feature type="compositionally biased region" description="Low complexity" evidence="3">
    <location>
        <begin position="1193"/>
        <end position="1211"/>
    </location>
</feature>
<dbReference type="GO" id="GO:0006974">
    <property type="term" value="P:DNA damage response"/>
    <property type="evidence" value="ECO:0007669"/>
    <property type="project" value="TreeGrafter"/>
</dbReference>
<feature type="compositionally biased region" description="Basic and acidic residues" evidence="3">
    <location>
        <begin position="7"/>
        <end position="19"/>
    </location>
</feature>